<reference evidence="8" key="1">
    <citation type="submission" date="2019-06" db="EMBL/GenBank/DDBJ databases">
        <authorList>
            <consortium name="Wellcome Sanger Institute Data Sharing"/>
        </authorList>
    </citation>
    <scope>NUCLEOTIDE SEQUENCE [LARGE SCALE GENOMIC DNA]</scope>
</reference>
<dbReference type="InterPro" id="IPR013783">
    <property type="entry name" value="Ig-like_fold"/>
</dbReference>
<feature type="region of interest" description="Disordered" evidence="5">
    <location>
        <begin position="312"/>
        <end position="432"/>
    </location>
</feature>
<dbReference type="SUPFAM" id="SSF48726">
    <property type="entry name" value="Immunoglobulin"/>
    <property type="match status" value="1"/>
</dbReference>
<feature type="chain" id="PRO_5025584829" evidence="7">
    <location>
        <begin position="20"/>
        <end position="432"/>
    </location>
</feature>
<name>A0A672YMY0_9TELE</name>
<gene>
    <name evidence="8" type="primary">LOC115431007</name>
</gene>
<keyword evidence="9" id="KW-1185">Reference proteome</keyword>
<dbReference type="PANTHER" id="PTHR12080:SF125">
    <property type="entry name" value="CD48 ANTIGEN-LIKE"/>
    <property type="match status" value="1"/>
</dbReference>
<evidence type="ECO:0000313" key="9">
    <source>
        <dbReference type="Proteomes" id="UP000472271"/>
    </source>
</evidence>
<dbReference type="InterPro" id="IPR015631">
    <property type="entry name" value="CD2/SLAM_rcpt"/>
</dbReference>
<keyword evidence="6" id="KW-1133">Transmembrane helix</keyword>
<evidence type="ECO:0000256" key="2">
    <source>
        <dbReference type="ARBA" id="ARBA00022729"/>
    </source>
</evidence>
<dbReference type="OrthoDB" id="8741746at2759"/>
<dbReference type="Gene3D" id="2.60.40.10">
    <property type="entry name" value="Immunoglobulins"/>
    <property type="match status" value="2"/>
</dbReference>
<keyword evidence="4" id="KW-0325">Glycoprotein</keyword>
<evidence type="ECO:0000256" key="3">
    <source>
        <dbReference type="ARBA" id="ARBA00023136"/>
    </source>
</evidence>
<feature type="compositionally biased region" description="Polar residues" evidence="5">
    <location>
        <begin position="382"/>
        <end position="407"/>
    </location>
</feature>
<evidence type="ECO:0000256" key="7">
    <source>
        <dbReference type="SAM" id="SignalP"/>
    </source>
</evidence>
<evidence type="ECO:0000256" key="4">
    <source>
        <dbReference type="ARBA" id="ARBA00023180"/>
    </source>
</evidence>
<dbReference type="PANTHER" id="PTHR12080">
    <property type="entry name" value="SIGNALING LYMPHOCYTIC ACTIVATION MOLECULE"/>
    <property type="match status" value="1"/>
</dbReference>
<evidence type="ECO:0000256" key="6">
    <source>
        <dbReference type="SAM" id="Phobius"/>
    </source>
</evidence>
<reference evidence="8" key="2">
    <citation type="submission" date="2025-08" db="UniProtKB">
        <authorList>
            <consortium name="Ensembl"/>
        </authorList>
    </citation>
    <scope>IDENTIFICATION</scope>
</reference>
<dbReference type="Ensembl" id="ENSSORT00005006179.1">
    <property type="protein sequence ID" value="ENSSORP00005005929.1"/>
    <property type="gene ID" value="ENSSORG00005003547.1"/>
</dbReference>
<dbReference type="GeneID" id="115431007"/>
<reference evidence="8" key="3">
    <citation type="submission" date="2025-09" db="UniProtKB">
        <authorList>
            <consortium name="Ensembl"/>
        </authorList>
    </citation>
    <scope>IDENTIFICATION</scope>
</reference>
<dbReference type="AlphaFoldDB" id="A0A672YMY0"/>
<dbReference type="FunCoup" id="A0A672YMY0">
    <property type="interactions" value="1020"/>
</dbReference>
<keyword evidence="2 7" id="KW-0732">Signal</keyword>
<proteinExistence type="predicted"/>
<evidence type="ECO:0000313" key="8">
    <source>
        <dbReference type="Ensembl" id="ENSSORP00005005929.1"/>
    </source>
</evidence>
<organism evidence="8 9">
    <name type="scientific">Sphaeramia orbicularis</name>
    <name type="common">orbiculate cardinalfish</name>
    <dbReference type="NCBI Taxonomy" id="375764"/>
    <lineage>
        <taxon>Eukaryota</taxon>
        <taxon>Metazoa</taxon>
        <taxon>Chordata</taxon>
        <taxon>Craniata</taxon>
        <taxon>Vertebrata</taxon>
        <taxon>Euteleostomi</taxon>
        <taxon>Actinopterygii</taxon>
        <taxon>Neopterygii</taxon>
        <taxon>Teleostei</taxon>
        <taxon>Neoteleostei</taxon>
        <taxon>Acanthomorphata</taxon>
        <taxon>Gobiaria</taxon>
        <taxon>Kurtiformes</taxon>
        <taxon>Apogonoidei</taxon>
        <taxon>Apogonidae</taxon>
        <taxon>Apogoninae</taxon>
        <taxon>Sphaeramia</taxon>
    </lineage>
</organism>
<keyword evidence="6" id="KW-0812">Transmembrane</keyword>
<feature type="region of interest" description="Disordered" evidence="5">
    <location>
        <begin position="254"/>
        <end position="298"/>
    </location>
</feature>
<keyword evidence="3 6" id="KW-0472">Membrane</keyword>
<feature type="compositionally biased region" description="Basic and acidic residues" evidence="5">
    <location>
        <begin position="368"/>
        <end position="381"/>
    </location>
</feature>
<accession>A0A672YMY0</accession>
<feature type="transmembrane region" description="Helical" evidence="6">
    <location>
        <begin position="205"/>
        <end position="229"/>
    </location>
</feature>
<protein>
    <submittedName>
        <fullName evidence="8">Uncharacterized LOC115431007</fullName>
    </submittedName>
</protein>
<evidence type="ECO:0000256" key="1">
    <source>
        <dbReference type="ARBA" id="ARBA00004370"/>
    </source>
</evidence>
<dbReference type="InterPro" id="IPR036179">
    <property type="entry name" value="Ig-like_dom_sf"/>
</dbReference>
<feature type="signal peptide" evidence="7">
    <location>
        <begin position="1"/>
        <end position="19"/>
    </location>
</feature>
<evidence type="ECO:0000256" key="5">
    <source>
        <dbReference type="SAM" id="MobiDB-lite"/>
    </source>
</evidence>
<dbReference type="GO" id="GO:0016020">
    <property type="term" value="C:membrane"/>
    <property type="evidence" value="ECO:0007669"/>
    <property type="project" value="UniProtKB-SubCell"/>
</dbReference>
<dbReference type="InParanoid" id="A0A672YMY0"/>
<dbReference type="Proteomes" id="UP000472271">
    <property type="component" value="Chromosome 2"/>
</dbReference>
<dbReference type="RefSeq" id="XP_030007099.1">
    <property type="nucleotide sequence ID" value="XM_030151239.1"/>
</dbReference>
<sequence>MWFGTFLFFLALLFRSTQCEEPTYKKVGSEIVLEPDRTTSSVKTILWKQGNNLAMEYYGTPDSLSSYRQFEVRGKLDTTNGAMTIKELTRDDSGLYTVEINNLVNKMINLKVIDPVPKPNIATSCHGDDCDLTCEGDTVRAQPVTYVWYIDKKLSQIKDKKYTITKDENVVLIQCELENPVSHQQSDILHNPLKSTVDPVTASSAGAIIGAVVGILVLALCAGLVLGFLHKRGIFRICPAQATGPVINYEVARQNDDDTANRPVAAPKSDGDAANGPESVKVEPGPSADPTQRPNGTEPLLLHIQPLEANVAAPKSDDDYENIPVTAPKSDDDYENVPASVNVEPGPSADPTQRPNGTEVIVPADVHPNTDKDTGPAHEDLTANSHDSGEAPTSSDNQGNADSSEPTNKPDDDGELAPDKKLQEDEREDNEG</sequence>
<comment type="subcellular location">
    <subcellularLocation>
        <location evidence="1">Membrane</location>
    </subcellularLocation>
</comment>